<dbReference type="PANTHER" id="PTHR43760">
    <property type="entry name" value="ENDORIBONUCLEASE-RELATED"/>
    <property type="match status" value="1"/>
</dbReference>
<dbReference type="EMBL" id="FNZH01000003">
    <property type="protein sequence ID" value="SEJ28717.1"/>
    <property type="molecule type" value="Genomic_DNA"/>
</dbReference>
<organism evidence="2 3">
    <name type="scientific">Cyclobacterium xiamenense</name>
    <dbReference type="NCBI Taxonomy" id="1297121"/>
    <lineage>
        <taxon>Bacteria</taxon>
        <taxon>Pseudomonadati</taxon>
        <taxon>Bacteroidota</taxon>
        <taxon>Cytophagia</taxon>
        <taxon>Cytophagales</taxon>
        <taxon>Cyclobacteriaceae</taxon>
        <taxon>Cyclobacterium</taxon>
    </lineage>
</organism>
<sequence>MLLLGLMTLSVMGYSQQDPEQKLKAMGITLREPAPPTANFVRAVRTGNLVFLSGHGPSRGDGTSVQGKVGTELTITEGQEAARLTGIALLSTLKAEIGDLNKVKRIVKVLGMVNASTDFTQQPRVMNGFSDFMVEVFGEKGKHARSAVGMGSLPNNIAVEIEMIVEIED</sequence>
<gene>
    <name evidence="2" type="ORF">SAMN05192553_10339</name>
</gene>
<dbReference type="SUPFAM" id="SSF55298">
    <property type="entry name" value="YjgF-like"/>
    <property type="match status" value="1"/>
</dbReference>
<keyword evidence="3" id="KW-1185">Reference proteome</keyword>
<dbReference type="Proteomes" id="UP000199403">
    <property type="component" value="Unassembled WGS sequence"/>
</dbReference>
<dbReference type="Pfam" id="PF14588">
    <property type="entry name" value="YjgF_endoribonc"/>
    <property type="match status" value="1"/>
</dbReference>
<evidence type="ECO:0000313" key="2">
    <source>
        <dbReference type="EMBL" id="SEJ28717.1"/>
    </source>
</evidence>
<feature type="domain" description="Endoribonuclease L-PSP/chorismate mutase-like" evidence="1">
    <location>
        <begin position="20"/>
        <end position="157"/>
    </location>
</feature>
<accession>A0A1H6XPP2</accession>
<protein>
    <submittedName>
        <fullName evidence="2">Enamine deaminase RidA, house cleaning of reactive enamine intermediates, YjgF/YER057c/UK114 family</fullName>
    </submittedName>
</protein>
<dbReference type="Gene3D" id="3.30.1330.40">
    <property type="entry name" value="RutC-like"/>
    <property type="match status" value="1"/>
</dbReference>
<dbReference type="STRING" id="1416801.SAMN05192553_10339"/>
<evidence type="ECO:0000313" key="3">
    <source>
        <dbReference type="Proteomes" id="UP000199403"/>
    </source>
</evidence>
<evidence type="ECO:0000259" key="1">
    <source>
        <dbReference type="Pfam" id="PF14588"/>
    </source>
</evidence>
<dbReference type="PANTHER" id="PTHR43760:SF1">
    <property type="entry name" value="ENDORIBONUCLEASE L-PSP_CHORISMATE MUTASE-LIKE DOMAIN-CONTAINING PROTEIN"/>
    <property type="match status" value="1"/>
</dbReference>
<name>A0A1H6XPP2_9BACT</name>
<dbReference type="InterPro" id="IPR035959">
    <property type="entry name" value="RutC-like_sf"/>
</dbReference>
<proteinExistence type="predicted"/>
<dbReference type="CDD" id="cd02199">
    <property type="entry name" value="YjgF_YER057c_UK114_like_1"/>
    <property type="match status" value="1"/>
</dbReference>
<reference evidence="3" key="1">
    <citation type="submission" date="2016-10" db="EMBL/GenBank/DDBJ databases">
        <authorList>
            <person name="Varghese N."/>
            <person name="Submissions S."/>
        </authorList>
    </citation>
    <scope>NUCLEOTIDE SEQUENCE [LARGE SCALE GENOMIC DNA]</scope>
    <source>
        <strain evidence="3">IBRC-M 10761</strain>
    </source>
</reference>
<dbReference type="AlphaFoldDB" id="A0A1H6XPP2"/>
<dbReference type="InterPro" id="IPR013813">
    <property type="entry name" value="Endoribo_LPSP/chorism_mut-like"/>
</dbReference>